<evidence type="ECO:0000313" key="2">
    <source>
        <dbReference type="Proteomes" id="UP000774947"/>
    </source>
</evidence>
<gene>
    <name evidence="1" type="ORF">K8W17_04075</name>
</gene>
<proteinExistence type="predicted"/>
<name>A0A921B3Z6_9LACO</name>
<protein>
    <submittedName>
        <fullName evidence="1">Uncharacterized protein</fullName>
    </submittedName>
</protein>
<accession>A0A921B3Z6</accession>
<dbReference type="EMBL" id="DYXY01000102">
    <property type="protein sequence ID" value="HJE15235.1"/>
    <property type="molecule type" value="Genomic_DNA"/>
</dbReference>
<evidence type="ECO:0000313" key="1">
    <source>
        <dbReference type="EMBL" id="HJE15235.1"/>
    </source>
</evidence>
<reference evidence="1" key="2">
    <citation type="submission" date="2021-09" db="EMBL/GenBank/DDBJ databases">
        <authorList>
            <person name="Gilroy R."/>
        </authorList>
    </citation>
    <scope>NUCLEOTIDE SEQUENCE</scope>
    <source>
        <strain evidence="1">CHK173-2119</strain>
    </source>
</reference>
<organism evidence="1 2">
    <name type="scientific">Lapidilactobacillus dextrinicus</name>
    <dbReference type="NCBI Taxonomy" id="51664"/>
    <lineage>
        <taxon>Bacteria</taxon>
        <taxon>Bacillati</taxon>
        <taxon>Bacillota</taxon>
        <taxon>Bacilli</taxon>
        <taxon>Lactobacillales</taxon>
        <taxon>Lactobacillaceae</taxon>
        <taxon>Lapidilactobacillus</taxon>
    </lineage>
</organism>
<sequence length="93" mass="10824">MNSTDKENLDYEYHVGPVEGSGTITMNLKLGDPYLDSHPKSYYVHNSDELTEYFTVYPDGLVFFFHKTNTQIDVYTNREFELKDNGDFVLVSR</sequence>
<dbReference type="Proteomes" id="UP000774947">
    <property type="component" value="Unassembled WGS sequence"/>
</dbReference>
<dbReference type="AlphaFoldDB" id="A0A921B3Z6"/>
<comment type="caution">
    <text evidence="1">The sequence shown here is derived from an EMBL/GenBank/DDBJ whole genome shotgun (WGS) entry which is preliminary data.</text>
</comment>
<reference evidence="1" key="1">
    <citation type="journal article" date="2021" name="PeerJ">
        <title>Extensive microbial diversity within the chicken gut microbiome revealed by metagenomics and culture.</title>
        <authorList>
            <person name="Gilroy R."/>
            <person name="Ravi A."/>
            <person name="Getino M."/>
            <person name="Pursley I."/>
            <person name="Horton D.L."/>
            <person name="Alikhan N.F."/>
            <person name="Baker D."/>
            <person name="Gharbi K."/>
            <person name="Hall N."/>
            <person name="Watson M."/>
            <person name="Adriaenssens E.M."/>
            <person name="Foster-Nyarko E."/>
            <person name="Jarju S."/>
            <person name="Secka A."/>
            <person name="Antonio M."/>
            <person name="Oren A."/>
            <person name="Chaudhuri R.R."/>
            <person name="La Ragione R."/>
            <person name="Hildebrand F."/>
            <person name="Pallen M.J."/>
        </authorList>
    </citation>
    <scope>NUCLEOTIDE SEQUENCE</scope>
    <source>
        <strain evidence="1">CHK173-2119</strain>
    </source>
</reference>